<organism evidence="2 3">
    <name type="scientific">Kineosphaera limosa NBRC 100340</name>
    <dbReference type="NCBI Taxonomy" id="1184609"/>
    <lineage>
        <taxon>Bacteria</taxon>
        <taxon>Bacillati</taxon>
        <taxon>Actinomycetota</taxon>
        <taxon>Actinomycetes</taxon>
        <taxon>Micrococcales</taxon>
        <taxon>Dermatophilaceae</taxon>
        <taxon>Kineosphaera</taxon>
    </lineage>
</organism>
<sequence>MPVSPTPTAIGDSWAPAPAQHDGLACVAGQVNNRLVLHTVGGDVTFWAGVTLSPTTPGHVTGTRSATRADYRRWLVQMAELGVRVVRLSGLHGSVFYEELLRYNEANAAAPIYLIQGVEVLAADALTGSGLYDSALTQRARAEVLGASAAVHGDLSRRSGSAPVTGTWTADVSPWTIAFVLGTSWQPALLQRTDEANPDAPGVRGRFFTSSAAATPTERWCAARLEELAADLAQRGVSVPLAISASPEIDPLKHPQEPDPQADLVSLDARAVTPTAAWPGGHFAAYVALPYRPLFLFHEPDLQGDDAYRAYLQALQEAFEGIPLFVTSFSVGSGLGSAGNGVNGRDQGHHSEPQMMQLNAEMLSMFASIGLTGATIPWQDDWSASTWNTAERYTQVPAAQRALFHDPLSGEQWRGLITQDSVRSRERVVHEASTDYMQRVTFEHDASWIYLTLYFAGRVTSPVEIGFDMLAGAGLRFPGGSGTPIFDVAIRMVPTMSTTVVFIRSGLDPIRLDGLPRGWWPSTSTGGWNTEQLVLNRGYLVPGSTAPVAPQFLDIGTLLLGSWWDENADDYNSLATWHMARASAQDPAILRFRLPWSMLAMADPAGRQILVPTTVRPTLAVARAINVTIESSTPGSPITFPLGMPTWSTAAYTERIKTGAQTVSTALGDVTRQQPPSATSPSPGTPGTPGAPATTT</sequence>
<reference evidence="2 3" key="1">
    <citation type="submission" date="2012-08" db="EMBL/GenBank/DDBJ databases">
        <title>Whole genome shotgun sequence of Kineosphaera limosa NBRC 100340.</title>
        <authorList>
            <person name="Yoshida I."/>
            <person name="Isaki S."/>
            <person name="Hosoyama A."/>
            <person name="Tsuchikane K."/>
            <person name="Katsumata H."/>
            <person name="Ando Y."/>
            <person name="Ohji S."/>
            <person name="Hamada M."/>
            <person name="Tamura T."/>
            <person name="Yamazoe A."/>
            <person name="Yamazaki S."/>
            <person name="Fujita N."/>
        </authorList>
    </citation>
    <scope>NUCLEOTIDE SEQUENCE [LARGE SCALE GENOMIC DNA]</scope>
    <source>
        <strain evidence="2 3">NBRC 100340</strain>
    </source>
</reference>
<dbReference type="AlphaFoldDB" id="K6WPC5"/>
<comment type="caution">
    <text evidence="2">The sequence shown here is derived from an EMBL/GenBank/DDBJ whole genome shotgun (WGS) entry which is preliminary data.</text>
</comment>
<dbReference type="Proteomes" id="UP000008366">
    <property type="component" value="Unassembled WGS sequence"/>
</dbReference>
<accession>K6WPC5</accession>
<evidence type="ECO:0000313" key="3">
    <source>
        <dbReference type="Proteomes" id="UP000008366"/>
    </source>
</evidence>
<name>K6WPC5_9MICO</name>
<protein>
    <submittedName>
        <fullName evidence="2">Uncharacterized protein</fullName>
    </submittedName>
</protein>
<evidence type="ECO:0000256" key="1">
    <source>
        <dbReference type="SAM" id="MobiDB-lite"/>
    </source>
</evidence>
<dbReference type="STRING" id="1184609.KILIM_025_00120"/>
<feature type="region of interest" description="Disordered" evidence="1">
    <location>
        <begin position="666"/>
        <end position="696"/>
    </location>
</feature>
<gene>
    <name evidence="2" type="ORF">KILIM_025_00120</name>
</gene>
<dbReference type="eggNOG" id="COG0457">
    <property type="taxonomic scope" value="Bacteria"/>
</dbReference>
<dbReference type="EMBL" id="BAHD01000025">
    <property type="protein sequence ID" value="GAB95676.1"/>
    <property type="molecule type" value="Genomic_DNA"/>
</dbReference>
<proteinExistence type="predicted"/>
<keyword evidence="3" id="KW-1185">Reference proteome</keyword>
<evidence type="ECO:0000313" key="2">
    <source>
        <dbReference type="EMBL" id="GAB95676.1"/>
    </source>
</evidence>